<dbReference type="InterPro" id="IPR016181">
    <property type="entry name" value="Acyl_CoA_acyltransferase"/>
</dbReference>
<dbReference type="EMBL" id="VSSQ01038019">
    <property type="protein sequence ID" value="MPM90877.1"/>
    <property type="molecule type" value="Genomic_DNA"/>
</dbReference>
<proteinExistence type="predicted"/>
<gene>
    <name evidence="2" type="ORF">SDC9_138000</name>
</gene>
<evidence type="ECO:0000313" key="2">
    <source>
        <dbReference type="EMBL" id="MPM90877.1"/>
    </source>
</evidence>
<organism evidence="2">
    <name type="scientific">bioreactor metagenome</name>
    <dbReference type="NCBI Taxonomy" id="1076179"/>
    <lineage>
        <taxon>unclassified sequences</taxon>
        <taxon>metagenomes</taxon>
        <taxon>ecological metagenomes</taxon>
    </lineage>
</organism>
<dbReference type="PROSITE" id="PS51186">
    <property type="entry name" value="GNAT"/>
    <property type="match status" value="1"/>
</dbReference>
<dbReference type="Gene3D" id="3.40.630.30">
    <property type="match status" value="1"/>
</dbReference>
<dbReference type="Pfam" id="PF00583">
    <property type="entry name" value="Acetyltransf_1"/>
    <property type="match status" value="1"/>
</dbReference>
<comment type="caution">
    <text evidence="2">The sequence shown here is derived from an EMBL/GenBank/DDBJ whole genome shotgun (WGS) entry which is preliminary data.</text>
</comment>
<dbReference type="CDD" id="cd04301">
    <property type="entry name" value="NAT_SF"/>
    <property type="match status" value="1"/>
</dbReference>
<feature type="domain" description="N-acetyltransferase" evidence="1">
    <location>
        <begin position="1"/>
        <end position="107"/>
    </location>
</feature>
<dbReference type="InterPro" id="IPR000182">
    <property type="entry name" value="GNAT_dom"/>
</dbReference>
<dbReference type="GO" id="GO:0016747">
    <property type="term" value="F:acyltransferase activity, transferring groups other than amino-acyl groups"/>
    <property type="evidence" value="ECO:0007669"/>
    <property type="project" value="InterPro"/>
</dbReference>
<evidence type="ECO:0000259" key="1">
    <source>
        <dbReference type="PROSITE" id="PS51186"/>
    </source>
</evidence>
<dbReference type="SUPFAM" id="SSF55729">
    <property type="entry name" value="Acyl-CoA N-acyltransferases (Nat)"/>
    <property type="match status" value="1"/>
</dbReference>
<name>A0A645DNK9_9ZZZZ</name>
<sequence>MWLASVGEESVGFVTLSQSSEECAELHCMGVKMKYHHQGIGTLLYKDLEQYAKKSFEYIQVKTVEEGRYKEYDQTVAFYKRMGFVKLEVFPALWDKNNPCLIMIKRI</sequence>
<reference evidence="2" key="1">
    <citation type="submission" date="2019-08" db="EMBL/GenBank/DDBJ databases">
        <authorList>
            <person name="Kucharzyk K."/>
            <person name="Murdoch R.W."/>
            <person name="Higgins S."/>
            <person name="Loffler F."/>
        </authorList>
    </citation>
    <scope>NUCLEOTIDE SEQUENCE</scope>
</reference>
<protein>
    <recommendedName>
        <fullName evidence="1">N-acetyltransferase domain-containing protein</fullName>
    </recommendedName>
</protein>
<accession>A0A645DNK9</accession>
<dbReference type="AlphaFoldDB" id="A0A645DNK9"/>